<sequence>MHKLLAPIAGAPGSVSRQSLALFFLISSSQSMSPQKGAIMRHLPSNFSRNWPQLFVTAWYLSWSAFARSNMDFWMFSSRSFISLTAVEVL</sequence>
<evidence type="ECO:0000313" key="1">
    <source>
        <dbReference type="EMBL" id="MXU86237.1"/>
    </source>
</evidence>
<protein>
    <submittedName>
        <fullName evidence="1">Putative secreted protein</fullName>
    </submittedName>
</protein>
<accession>A0A6B0UAV2</accession>
<proteinExistence type="predicted"/>
<reference evidence="1" key="1">
    <citation type="submission" date="2019-12" db="EMBL/GenBank/DDBJ databases">
        <title>An insight into the sialome of adult female Ixodes ricinus ticks feeding for 6 days.</title>
        <authorList>
            <person name="Perner J."/>
            <person name="Ribeiro J.M.C."/>
        </authorList>
    </citation>
    <scope>NUCLEOTIDE SEQUENCE</scope>
    <source>
        <strain evidence="1">Semi-engorged</strain>
        <tissue evidence="1">Salivary glands</tissue>
    </source>
</reference>
<organism evidence="1">
    <name type="scientific">Ixodes ricinus</name>
    <name type="common">Common tick</name>
    <name type="synonym">Acarus ricinus</name>
    <dbReference type="NCBI Taxonomy" id="34613"/>
    <lineage>
        <taxon>Eukaryota</taxon>
        <taxon>Metazoa</taxon>
        <taxon>Ecdysozoa</taxon>
        <taxon>Arthropoda</taxon>
        <taxon>Chelicerata</taxon>
        <taxon>Arachnida</taxon>
        <taxon>Acari</taxon>
        <taxon>Parasitiformes</taxon>
        <taxon>Ixodida</taxon>
        <taxon>Ixodoidea</taxon>
        <taxon>Ixodidae</taxon>
        <taxon>Ixodinae</taxon>
        <taxon>Ixodes</taxon>
    </lineage>
</organism>
<name>A0A6B0UAV2_IXORI</name>
<dbReference type="AlphaFoldDB" id="A0A6B0UAV2"/>
<dbReference type="EMBL" id="GIFC01004154">
    <property type="protein sequence ID" value="MXU86237.1"/>
    <property type="molecule type" value="Transcribed_RNA"/>
</dbReference>